<dbReference type="EMBL" id="CP023324">
    <property type="protein sequence ID" value="ATY63192.1"/>
    <property type="molecule type" value="Genomic_DNA"/>
</dbReference>
<dbReference type="Proteomes" id="UP000323067">
    <property type="component" value="Chromosome vii"/>
</dbReference>
<reference evidence="1 2" key="1">
    <citation type="journal article" date="2017" name="BMC Genomics">
        <title>Chromosome level assembly and secondary metabolite potential of the parasitic fungus Cordyceps militaris.</title>
        <authorList>
            <person name="Kramer G.J."/>
            <person name="Nodwell J.R."/>
        </authorList>
    </citation>
    <scope>NUCLEOTIDE SEQUENCE [LARGE SCALE GENOMIC DNA]</scope>
    <source>
        <strain evidence="1 2">ATCC 34164</strain>
    </source>
</reference>
<protein>
    <submittedName>
        <fullName evidence="1">DNA polymerase iota</fullName>
    </submittedName>
</protein>
<accession>A0A2H4SJB3</accession>
<proteinExistence type="predicted"/>
<dbReference type="AlphaFoldDB" id="A0A2H4SJB3"/>
<dbReference type="VEuPathDB" id="FungiDB:CCM_08856"/>
<evidence type="ECO:0000313" key="1">
    <source>
        <dbReference type="EMBL" id="ATY63192.1"/>
    </source>
</evidence>
<sequence length="107" mass="11430">MNLPSFRADFTWVQQAGCSAPAFRTIHEPHCQIDWLEDAAEDLGVSPTSSIAAPGAVTAMLRTLARDSKAAIEKSVISGCNEPNMSVIGRAWSAVRCSSLEAHMVQG</sequence>
<organism evidence="1 2">
    <name type="scientific">Cordyceps militaris</name>
    <name type="common">Caterpillar fungus</name>
    <name type="synonym">Clavaria militaris</name>
    <dbReference type="NCBI Taxonomy" id="73501"/>
    <lineage>
        <taxon>Eukaryota</taxon>
        <taxon>Fungi</taxon>
        <taxon>Dikarya</taxon>
        <taxon>Ascomycota</taxon>
        <taxon>Pezizomycotina</taxon>
        <taxon>Sordariomycetes</taxon>
        <taxon>Hypocreomycetidae</taxon>
        <taxon>Hypocreales</taxon>
        <taxon>Cordycipitaceae</taxon>
        <taxon>Cordyceps</taxon>
    </lineage>
</organism>
<gene>
    <name evidence="1" type="ORF">A9K55_009103</name>
</gene>
<name>A0A2H4SJB3_CORMI</name>
<evidence type="ECO:0000313" key="2">
    <source>
        <dbReference type="Proteomes" id="UP000323067"/>
    </source>
</evidence>
<dbReference type="VEuPathDB" id="FungiDB:A9K55_009103"/>